<keyword evidence="3" id="KW-1185">Reference proteome</keyword>
<sequence>LPCFALFISSPSQTSFLNHNINMEAHRENNLTKVQTASGYVFNNPDWAWIAVQQAGSPVRAVGEHALPQGNKRLAGLGDRIVAMLIVDAAFAADLSIGDTNRMLSQFGSNEYLATICDQHELTSCIIVNPAQNGVVHTNLKATTVEALIGAVYKDAGDDFDAAREVAKFLGIIPTLAS</sequence>
<dbReference type="Pfam" id="PF00636">
    <property type="entry name" value="Ribonuclease_3"/>
    <property type="match status" value="1"/>
</dbReference>
<dbReference type="CDD" id="cd00593">
    <property type="entry name" value="RIBOc"/>
    <property type="match status" value="1"/>
</dbReference>
<gene>
    <name evidence="2" type="ORF">CI238_13035</name>
</gene>
<dbReference type="Proteomes" id="UP000076584">
    <property type="component" value="Unassembled WGS sequence"/>
</dbReference>
<evidence type="ECO:0000259" key="1">
    <source>
        <dbReference type="PROSITE" id="PS50142"/>
    </source>
</evidence>
<evidence type="ECO:0000313" key="2">
    <source>
        <dbReference type="EMBL" id="KZL66532.1"/>
    </source>
</evidence>
<dbReference type="InterPro" id="IPR036389">
    <property type="entry name" value="RNase_III_sf"/>
</dbReference>
<name>A0A166P9M4_COLIC</name>
<feature type="non-terminal residue" evidence="2">
    <location>
        <position position="1"/>
    </location>
</feature>
<dbReference type="SMART" id="SM00535">
    <property type="entry name" value="RIBOc"/>
    <property type="match status" value="1"/>
</dbReference>
<organism evidence="2 3">
    <name type="scientific">Colletotrichum incanum</name>
    <name type="common">Soybean anthracnose fungus</name>
    <dbReference type="NCBI Taxonomy" id="1573173"/>
    <lineage>
        <taxon>Eukaryota</taxon>
        <taxon>Fungi</taxon>
        <taxon>Dikarya</taxon>
        <taxon>Ascomycota</taxon>
        <taxon>Pezizomycotina</taxon>
        <taxon>Sordariomycetes</taxon>
        <taxon>Hypocreomycetidae</taxon>
        <taxon>Glomerellales</taxon>
        <taxon>Glomerellaceae</taxon>
        <taxon>Colletotrichum</taxon>
        <taxon>Colletotrichum spaethianum species complex</taxon>
    </lineage>
</organism>
<accession>A0A166P9M4</accession>
<protein>
    <submittedName>
        <fullName evidence="2">Ribonuclease iii</fullName>
    </submittedName>
</protein>
<proteinExistence type="predicted"/>
<dbReference type="GO" id="GO:0004525">
    <property type="term" value="F:ribonuclease III activity"/>
    <property type="evidence" value="ECO:0007669"/>
    <property type="project" value="InterPro"/>
</dbReference>
<evidence type="ECO:0000313" key="3">
    <source>
        <dbReference type="Proteomes" id="UP000076584"/>
    </source>
</evidence>
<comment type="caution">
    <text evidence="2">The sequence shown here is derived from an EMBL/GenBank/DDBJ whole genome shotgun (WGS) entry which is preliminary data.</text>
</comment>
<dbReference type="Gene3D" id="1.10.1520.10">
    <property type="entry name" value="Ribonuclease III domain"/>
    <property type="match status" value="1"/>
</dbReference>
<dbReference type="GO" id="GO:0006396">
    <property type="term" value="P:RNA processing"/>
    <property type="evidence" value="ECO:0007669"/>
    <property type="project" value="InterPro"/>
</dbReference>
<dbReference type="EMBL" id="LFIW01002563">
    <property type="protein sequence ID" value="KZL66532.1"/>
    <property type="molecule type" value="Genomic_DNA"/>
</dbReference>
<dbReference type="PROSITE" id="PS50142">
    <property type="entry name" value="RNASE_3_2"/>
    <property type="match status" value="1"/>
</dbReference>
<dbReference type="InterPro" id="IPR000999">
    <property type="entry name" value="RNase_III_dom"/>
</dbReference>
<dbReference type="STRING" id="1573173.A0A166P9M4"/>
<dbReference type="AlphaFoldDB" id="A0A166P9M4"/>
<dbReference type="SUPFAM" id="SSF69065">
    <property type="entry name" value="RNase III domain-like"/>
    <property type="match status" value="1"/>
</dbReference>
<feature type="domain" description="RNase III" evidence="1">
    <location>
        <begin position="31"/>
        <end position="157"/>
    </location>
</feature>
<reference evidence="2 3" key="1">
    <citation type="submission" date="2015-06" db="EMBL/GenBank/DDBJ databases">
        <title>Survival trade-offs in plant roots during colonization by closely related pathogenic and mutualistic fungi.</title>
        <authorList>
            <person name="Hacquard S."/>
            <person name="Kracher B."/>
            <person name="Hiruma K."/>
            <person name="Weinman A."/>
            <person name="Muench P."/>
            <person name="Garrido Oter R."/>
            <person name="Ver Loren van Themaat E."/>
            <person name="Dallerey J.-F."/>
            <person name="Damm U."/>
            <person name="Henrissat B."/>
            <person name="Lespinet O."/>
            <person name="Thon M."/>
            <person name="Kemen E."/>
            <person name="McHardy A.C."/>
            <person name="Schulze-Lefert P."/>
            <person name="O'Connell R.J."/>
        </authorList>
    </citation>
    <scope>NUCLEOTIDE SEQUENCE [LARGE SCALE GENOMIC DNA]</scope>
    <source>
        <strain evidence="2 3">MAFF 238704</strain>
    </source>
</reference>